<keyword evidence="1" id="KW-0678">Repressor</keyword>
<evidence type="ECO:0000313" key="6">
    <source>
        <dbReference type="Proteomes" id="UP001589609"/>
    </source>
</evidence>
<dbReference type="SUPFAM" id="SSF48498">
    <property type="entry name" value="Tetracyclin repressor-like, C-terminal domain"/>
    <property type="match status" value="1"/>
</dbReference>
<feature type="DNA-binding region" description="H-T-H motif" evidence="3">
    <location>
        <begin position="26"/>
        <end position="45"/>
    </location>
</feature>
<comment type="caution">
    <text evidence="5">The sequence shown here is derived from an EMBL/GenBank/DDBJ whole genome shotgun (WGS) entry which is preliminary data.</text>
</comment>
<evidence type="ECO:0000256" key="2">
    <source>
        <dbReference type="ARBA" id="ARBA00023125"/>
    </source>
</evidence>
<dbReference type="Proteomes" id="UP001589609">
    <property type="component" value="Unassembled WGS sequence"/>
</dbReference>
<gene>
    <name evidence="5" type="ORF">ACFFMS_22870</name>
</gene>
<evidence type="ECO:0000256" key="1">
    <source>
        <dbReference type="ARBA" id="ARBA00022491"/>
    </source>
</evidence>
<dbReference type="Pfam" id="PF00440">
    <property type="entry name" value="TetR_N"/>
    <property type="match status" value="1"/>
</dbReference>
<keyword evidence="2 3" id="KW-0238">DNA-binding</keyword>
<dbReference type="RefSeq" id="WP_379951333.1">
    <property type="nucleotide sequence ID" value="NZ_JBHMAF010000187.1"/>
</dbReference>
<dbReference type="InterPro" id="IPR009057">
    <property type="entry name" value="Homeodomain-like_sf"/>
</dbReference>
<sequence>MAIDRKWAIIEAATASFASFGYKATTIDQVAKMANVGKGTIYTFFKNKEELLDEIVTRLISEMKEAAEAAIREDDTFIENVLRALSSILTFRKDHKLAWKLFQEDRDIGTPAVQEVLLKMDRAILSFIRYHLELAIQKGEIRECDPEITAFVMRRLYIALISDWEQHHEPLGEKQIAELFELYLLKGLSK</sequence>
<accession>A0ABV5WL85</accession>
<evidence type="ECO:0000259" key="4">
    <source>
        <dbReference type="PROSITE" id="PS50977"/>
    </source>
</evidence>
<dbReference type="EMBL" id="JBHMAF010000187">
    <property type="protein sequence ID" value="MFB9761096.1"/>
    <property type="molecule type" value="Genomic_DNA"/>
</dbReference>
<dbReference type="PROSITE" id="PS50977">
    <property type="entry name" value="HTH_TETR_2"/>
    <property type="match status" value="1"/>
</dbReference>
<dbReference type="InterPro" id="IPR023772">
    <property type="entry name" value="DNA-bd_HTH_TetR-type_CS"/>
</dbReference>
<dbReference type="PANTHER" id="PTHR43479">
    <property type="entry name" value="ACREF/ENVCD OPERON REPRESSOR-RELATED"/>
    <property type="match status" value="1"/>
</dbReference>
<dbReference type="PRINTS" id="PR00455">
    <property type="entry name" value="HTHTETR"/>
</dbReference>
<protein>
    <submittedName>
        <fullName evidence="5">TetR/AcrR family transcriptional regulator</fullName>
    </submittedName>
</protein>
<dbReference type="InterPro" id="IPR050624">
    <property type="entry name" value="HTH-type_Tx_Regulator"/>
</dbReference>
<dbReference type="Gene3D" id="1.10.357.10">
    <property type="entry name" value="Tetracycline Repressor, domain 2"/>
    <property type="match status" value="1"/>
</dbReference>
<evidence type="ECO:0000256" key="3">
    <source>
        <dbReference type="PROSITE-ProRule" id="PRU00335"/>
    </source>
</evidence>
<dbReference type="SUPFAM" id="SSF46689">
    <property type="entry name" value="Homeodomain-like"/>
    <property type="match status" value="1"/>
</dbReference>
<dbReference type="PROSITE" id="PS01081">
    <property type="entry name" value="HTH_TETR_1"/>
    <property type="match status" value="1"/>
</dbReference>
<dbReference type="Gene3D" id="1.10.10.60">
    <property type="entry name" value="Homeodomain-like"/>
    <property type="match status" value="1"/>
</dbReference>
<keyword evidence="6" id="KW-1185">Reference proteome</keyword>
<dbReference type="InterPro" id="IPR036271">
    <property type="entry name" value="Tet_transcr_reg_TetR-rel_C_sf"/>
</dbReference>
<organism evidence="5 6">
    <name type="scientific">Ectobacillus funiculus</name>
    <dbReference type="NCBI Taxonomy" id="137993"/>
    <lineage>
        <taxon>Bacteria</taxon>
        <taxon>Bacillati</taxon>
        <taxon>Bacillota</taxon>
        <taxon>Bacilli</taxon>
        <taxon>Bacillales</taxon>
        <taxon>Bacillaceae</taxon>
        <taxon>Ectobacillus</taxon>
    </lineage>
</organism>
<evidence type="ECO:0000313" key="5">
    <source>
        <dbReference type="EMBL" id="MFB9761096.1"/>
    </source>
</evidence>
<feature type="domain" description="HTH tetR-type" evidence="4">
    <location>
        <begin position="3"/>
        <end position="63"/>
    </location>
</feature>
<proteinExistence type="predicted"/>
<dbReference type="PANTHER" id="PTHR43479:SF11">
    <property type="entry name" value="ACREF_ENVCD OPERON REPRESSOR-RELATED"/>
    <property type="match status" value="1"/>
</dbReference>
<reference evidence="5 6" key="1">
    <citation type="submission" date="2024-09" db="EMBL/GenBank/DDBJ databases">
        <authorList>
            <person name="Sun Q."/>
            <person name="Mori K."/>
        </authorList>
    </citation>
    <scope>NUCLEOTIDE SEQUENCE [LARGE SCALE GENOMIC DNA]</scope>
    <source>
        <strain evidence="5 6">JCM 11201</strain>
    </source>
</reference>
<dbReference type="InterPro" id="IPR001647">
    <property type="entry name" value="HTH_TetR"/>
</dbReference>
<name>A0ABV5WL85_9BACI</name>